<comment type="caution">
    <text evidence="7">The sequence shown here is derived from an EMBL/GenBank/DDBJ whole genome shotgun (WGS) entry which is preliminary data.</text>
</comment>
<dbReference type="Proteomes" id="UP000183760">
    <property type="component" value="Unassembled WGS sequence"/>
</dbReference>
<dbReference type="PROSITE" id="PS51257">
    <property type="entry name" value="PROKAR_LIPOPROTEIN"/>
    <property type="match status" value="1"/>
</dbReference>
<accession>A0ABY1CM31</accession>
<dbReference type="PANTHER" id="PTHR30329">
    <property type="entry name" value="STATOR ELEMENT OF FLAGELLAR MOTOR COMPLEX"/>
    <property type="match status" value="1"/>
</dbReference>
<dbReference type="InterPro" id="IPR050330">
    <property type="entry name" value="Bact_OuterMem_StrucFunc"/>
</dbReference>
<comment type="subcellular location">
    <subcellularLocation>
        <location evidence="1">Cell outer membrane</location>
    </subcellularLocation>
</comment>
<dbReference type="InterPro" id="IPR006664">
    <property type="entry name" value="OMP_bac"/>
</dbReference>
<dbReference type="InterPro" id="IPR036737">
    <property type="entry name" value="OmpA-like_sf"/>
</dbReference>
<keyword evidence="2 4" id="KW-0472">Membrane</keyword>
<dbReference type="CDD" id="cd07185">
    <property type="entry name" value="OmpA_C-like"/>
    <property type="match status" value="1"/>
</dbReference>
<dbReference type="PROSITE" id="PS51123">
    <property type="entry name" value="OMPA_2"/>
    <property type="match status" value="1"/>
</dbReference>
<evidence type="ECO:0000313" key="7">
    <source>
        <dbReference type="EMBL" id="SEU20202.1"/>
    </source>
</evidence>
<keyword evidence="8" id="KW-1185">Reference proteome</keyword>
<reference evidence="7 8" key="1">
    <citation type="submission" date="2016-10" db="EMBL/GenBank/DDBJ databases">
        <authorList>
            <person name="Varghese N."/>
            <person name="Submissions S."/>
        </authorList>
    </citation>
    <scope>NUCLEOTIDE SEQUENCE [LARGE SCALE GENOMIC DNA]</scope>
    <source>
        <strain evidence="7 8">DSM 16525</strain>
    </source>
</reference>
<dbReference type="NCBIfam" id="TIGR04201">
    <property type="entry name" value="Myxo_Cys_RPT"/>
    <property type="match status" value="3"/>
</dbReference>
<gene>
    <name evidence="7" type="ORF">SAMN05443572_106109</name>
</gene>
<dbReference type="SUPFAM" id="SSF103088">
    <property type="entry name" value="OmpA-like"/>
    <property type="match status" value="1"/>
</dbReference>
<proteinExistence type="predicted"/>
<protein>
    <submittedName>
        <fullName evidence="7">Peptidoglycan-associated lipoprotein</fullName>
    </submittedName>
</protein>
<keyword evidence="7" id="KW-0449">Lipoprotein</keyword>
<dbReference type="EMBL" id="FOIB01000006">
    <property type="protein sequence ID" value="SEU20202.1"/>
    <property type="molecule type" value="Genomic_DNA"/>
</dbReference>
<feature type="region of interest" description="Disordered" evidence="5">
    <location>
        <begin position="226"/>
        <end position="250"/>
    </location>
</feature>
<evidence type="ECO:0000256" key="4">
    <source>
        <dbReference type="PROSITE-ProRule" id="PRU00473"/>
    </source>
</evidence>
<organism evidence="7 8">
    <name type="scientific">Myxococcus fulvus</name>
    <dbReference type="NCBI Taxonomy" id="33"/>
    <lineage>
        <taxon>Bacteria</taxon>
        <taxon>Pseudomonadati</taxon>
        <taxon>Myxococcota</taxon>
        <taxon>Myxococcia</taxon>
        <taxon>Myxococcales</taxon>
        <taxon>Cystobacterineae</taxon>
        <taxon>Myxococcaceae</taxon>
        <taxon>Myxococcus</taxon>
    </lineage>
</organism>
<evidence type="ECO:0000256" key="5">
    <source>
        <dbReference type="SAM" id="MobiDB-lite"/>
    </source>
</evidence>
<evidence type="ECO:0000256" key="1">
    <source>
        <dbReference type="ARBA" id="ARBA00004442"/>
    </source>
</evidence>
<dbReference type="Pfam" id="PF00691">
    <property type="entry name" value="OmpA"/>
    <property type="match status" value="1"/>
</dbReference>
<feature type="domain" description="OmpA-like" evidence="6">
    <location>
        <begin position="137"/>
        <end position="250"/>
    </location>
</feature>
<sequence length="250" mass="26560">MRRISLWAGLGLAMAVLTGCPPSYPNCKDDSTCSEKGEVCVQGTCQECATDANCKEGFSCQGNKCAPKPPECTVDNQCGDGRICEAGKCAEAQCKDDSACPSGGKCQGGRCQVPTDTCASNSDCGDGQECSAGRCVTASADKCDWSPIRFGFNESSLDSEAQQRLSDLANCLKTGQAGKLTLAGHADERGTEEYNLQLSNRRAAAVKRYLTDLGIKSNAVTTVGYGETRPVNNASSEEAWSENRRVEFQR</sequence>
<evidence type="ECO:0000256" key="2">
    <source>
        <dbReference type="ARBA" id="ARBA00023136"/>
    </source>
</evidence>
<dbReference type="RefSeq" id="WP_046715199.1">
    <property type="nucleotide sequence ID" value="NZ_BJXR01000028.1"/>
</dbReference>
<dbReference type="InterPro" id="IPR006665">
    <property type="entry name" value="OmpA-like"/>
</dbReference>
<evidence type="ECO:0000256" key="3">
    <source>
        <dbReference type="ARBA" id="ARBA00023237"/>
    </source>
</evidence>
<evidence type="ECO:0000259" key="6">
    <source>
        <dbReference type="PROSITE" id="PS51123"/>
    </source>
</evidence>
<dbReference type="PRINTS" id="PR01021">
    <property type="entry name" value="OMPADOMAIN"/>
</dbReference>
<dbReference type="PANTHER" id="PTHR30329:SF21">
    <property type="entry name" value="LIPOPROTEIN YIAD-RELATED"/>
    <property type="match status" value="1"/>
</dbReference>
<keyword evidence="3" id="KW-0998">Cell outer membrane</keyword>
<name>A0ABY1CM31_MYXFU</name>
<feature type="compositionally biased region" description="Basic and acidic residues" evidence="5">
    <location>
        <begin position="241"/>
        <end position="250"/>
    </location>
</feature>
<evidence type="ECO:0000313" key="8">
    <source>
        <dbReference type="Proteomes" id="UP000183760"/>
    </source>
</evidence>
<dbReference type="Gene3D" id="3.30.1330.60">
    <property type="entry name" value="OmpA-like domain"/>
    <property type="match status" value="1"/>
</dbReference>
<dbReference type="InterPro" id="IPR026435">
    <property type="entry name" value="Myxo_Cys_rpt"/>
</dbReference>